<dbReference type="AlphaFoldDB" id="A0A0A9BWW0"/>
<proteinExistence type="predicted"/>
<dbReference type="EMBL" id="GBRH01230094">
    <property type="protein sequence ID" value="JAD67801.1"/>
    <property type="molecule type" value="Transcribed_RNA"/>
</dbReference>
<organism evidence="1">
    <name type="scientific">Arundo donax</name>
    <name type="common">Giant reed</name>
    <name type="synonym">Donax arundinaceus</name>
    <dbReference type="NCBI Taxonomy" id="35708"/>
    <lineage>
        <taxon>Eukaryota</taxon>
        <taxon>Viridiplantae</taxon>
        <taxon>Streptophyta</taxon>
        <taxon>Embryophyta</taxon>
        <taxon>Tracheophyta</taxon>
        <taxon>Spermatophyta</taxon>
        <taxon>Magnoliopsida</taxon>
        <taxon>Liliopsida</taxon>
        <taxon>Poales</taxon>
        <taxon>Poaceae</taxon>
        <taxon>PACMAD clade</taxon>
        <taxon>Arundinoideae</taxon>
        <taxon>Arundineae</taxon>
        <taxon>Arundo</taxon>
    </lineage>
</organism>
<reference evidence="1" key="1">
    <citation type="submission" date="2014-09" db="EMBL/GenBank/DDBJ databases">
        <authorList>
            <person name="Magalhaes I.L.F."/>
            <person name="Oliveira U."/>
            <person name="Santos F.R."/>
            <person name="Vidigal T.H.D.A."/>
            <person name="Brescovit A.D."/>
            <person name="Santos A.J."/>
        </authorList>
    </citation>
    <scope>NUCLEOTIDE SEQUENCE</scope>
    <source>
        <tissue evidence="1">Shoot tissue taken approximately 20 cm above the soil surface</tissue>
    </source>
</reference>
<protein>
    <submittedName>
        <fullName evidence="1">Uncharacterized protein</fullName>
    </submittedName>
</protein>
<accession>A0A0A9BWW0</accession>
<reference evidence="1" key="2">
    <citation type="journal article" date="2015" name="Data Brief">
        <title>Shoot transcriptome of the giant reed, Arundo donax.</title>
        <authorList>
            <person name="Barrero R.A."/>
            <person name="Guerrero F.D."/>
            <person name="Moolhuijzen P."/>
            <person name="Goolsby J.A."/>
            <person name="Tidwell J."/>
            <person name="Bellgard S.E."/>
            <person name="Bellgard M.I."/>
        </authorList>
    </citation>
    <scope>NUCLEOTIDE SEQUENCE</scope>
    <source>
        <tissue evidence="1">Shoot tissue taken approximately 20 cm above the soil surface</tissue>
    </source>
</reference>
<sequence length="36" mass="4092">MDEDIVTPGIECLTNVKNGVKQNFMIFILQKLVVKI</sequence>
<evidence type="ECO:0000313" key="1">
    <source>
        <dbReference type="EMBL" id="JAD67801.1"/>
    </source>
</evidence>
<name>A0A0A9BWW0_ARUDO</name>